<accession>A0ABV4T812</accession>
<comment type="caution">
    <text evidence="1">The sequence shown here is derived from an EMBL/GenBank/DDBJ whole genome shotgun (WGS) entry which is preliminary data.</text>
</comment>
<protein>
    <submittedName>
        <fullName evidence="1">Uncharacterized protein</fullName>
    </submittedName>
</protein>
<dbReference type="Proteomes" id="UP001571980">
    <property type="component" value="Unassembled WGS sequence"/>
</dbReference>
<gene>
    <name evidence="1" type="ORF">P8X34_08705</name>
</gene>
<keyword evidence="2" id="KW-1185">Reference proteome</keyword>
<dbReference type="EMBL" id="JARRIG010000005">
    <property type="protein sequence ID" value="MFA4804803.1"/>
    <property type="molecule type" value="Genomic_DNA"/>
</dbReference>
<organism evidence="1 2">
    <name type="scientific">Pyrococcus kukulkanii</name>
    <dbReference type="NCBI Taxonomy" id="1609559"/>
    <lineage>
        <taxon>Archaea</taxon>
        <taxon>Methanobacteriati</taxon>
        <taxon>Methanobacteriota</taxon>
        <taxon>Thermococci</taxon>
        <taxon>Thermococcales</taxon>
        <taxon>Thermococcaceae</taxon>
        <taxon>Pyrococcus</taxon>
    </lineage>
</organism>
<proteinExistence type="predicted"/>
<reference evidence="1 2" key="1">
    <citation type="submission" date="2023-03" db="EMBL/GenBank/DDBJ databases">
        <title>Speciation in Pyrococcus: adaptation to high temperature as a mechanism.</title>
        <authorList>
            <person name="Gu J."/>
        </authorList>
    </citation>
    <scope>NUCLEOTIDE SEQUENCE [LARGE SCALE GENOMIC DNA]</scope>
    <source>
        <strain evidence="1 2">LMOA34</strain>
    </source>
</reference>
<evidence type="ECO:0000313" key="2">
    <source>
        <dbReference type="Proteomes" id="UP001571980"/>
    </source>
</evidence>
<sequence length="56" mass="6687">MKRGIKKIVRWYLKNEWWRPLVNEKNSLPMEAGVVIEKFKLRPYKDICGGKNANHC</sequence>
<dbReference type="RefSeq" id="WP_372823983.1">
    <property type="nucleotide sequence ID" value="NZ_JARRIC010000003.1"/>
</dbReference>
<evidence type="ECO:0000313" key="1">
    <source>
        <dbReference type="EMBL" id="MFA4804803.1"/>
    </source>
</evidence>
<name>A0ABV4T812_9EURY</name>